<proteinExistence type="predicted"/>
<evidence type="ECO:0000313" key="3">
    <source>
        <dbReference type="EMBL" id="CAE6950902.1"/>
    </source>
</evidence>
<dbReference type="Proteomes" id="UP000675121">
    <property type="component" value="Unassembled WGS sequence"/>
</dbReference>
<evidence type="ECO:0000256" key="1">
    <source>
        <dbReference type="SAM" id="MobiDB-lite"/>
    </source>
</evidence>
<feature type="signal peptide" evidence="2">
    <location>
        <begin position="1"/>
        <end position="22"/>
    </location>
</feature>
<keyword evidence="2" id="KW-0732">Signal</keyword>
<feature type="chain" id="PRO_5040397383" evidence="2">
    <location>
        <begin position="23"/>
        <end position="93"/>
    </location>
</feature>
<keyword evidence="4" id="KW-1185">Reference proteome</keyword>
<organism evidence="3 4">
    <name type="scientific">Paraburkholderia domus</name>
    <dbReference type="NCBI Taxonomy" id="2793075"/>
    <lineage>
        <taxon>Bacteria</taxon>
        <taxon>Pseudomonadati</taxon>
        <taxon>Pseudomonadota</taxon>
        <taxon>Betaproteobacteria</taxon>
        <taxon>Burkholderiales</taxon>
        <taxon>Burkholderiaceae</taxon>
        <taxon>Paraburkholderia</taxon>
    </lineage>
</organism>
<dbReference type="EMBL" id="CAJNAS010000023">
    <property type="protein sequence ID" value="CAE6950902.1"/>
    <property type="molecule type" value="Genomic_DNA"/>
</dbReference>
<gene>
    <name evidence="3" type="ORF">R70211_06259</name>
</gene>
<sequence length="93" mass="9911">MKALKHIMLIASVVAIPTLSFAQQMNTPMNDTSTAPAVSMHDTQNNQPSTQSQQPSHKMSGYGDSSGYGAPASSLSQSSTMHFAGKNSRVFNH</sequence>
<dbReference type="RefSeq" id="WP_201086295.1">
    <property type="nucleotide sequence ID" value="NZ_CAJNAS010000023.1"/>
</dbReference>
<comment type="caution">
    <text evidence="3">The sequence shown here is derived from an EMBL/GenBank/DDBJ whole genome shotgun (WGS) entry which is preliminary data.</text>
</comment>
<feature type="region of interest" description="Disordered" evidence="1">
    <location>
        <begin position="26"/>
        <end position="93"/>
    </location>
</feature>
<evidence type="ECO:0000256" key="2">
    <source>
        <dbReference type="SAM" id="SignalP"/>
    </source>
</evidence>
<protein>
    <submittedName>
        <fullName evidence="3">Uncharacterized protein</fullName>
    </submittedName>
</protein>
<accession>A0A9N8N4H3</accession>
<feature type="compositionally biased region" description="Polar residues" evidence="1">
    <location>
        <begin position="26"/>
        <end position="36"/>
    </location>
</feature>
<evidence type="ECO:0000313" key="4">
    <source>
        <dbReference type="Proteomes" id="UP000675121"/>
    </source>
</evidence>
<dbReference type="AlphaFoldDB" id="A0A9N8N4H3"/>
<name>A0A9N8N4H3_9BURK</name>
<reference evidence="3" key="1">
    <citation type="submission" date="2021-02" db="EMBL/GenBank/DDBJ databases">
        <authorList>
            <person name="Vanwijnsberghe S."/>
        </authorList>
    </citation>
    <scope>NUCLEOTIDE SEQUENCE</scope>
    <source>
        <strain evidence="3">R-70211</strain>
    </source>
</reference>
<feature type="compositionally biased region" description="Low complexity" evidence="1">
    <location>
        <begin position="43"/>
        <end position="56"/>
    </location>
</feature>